<evidence type="ECO:0000256" key="7">
    <source>
        <dbReference type="ARBA" id="ARBA00022840"/>
    </source>
</evidence>
<dbReference type="Gene3D" id="1.10.10.10">
    <property type="entry name" value="Winged helix-like DNA-binding domain superfamily/Winged helix DNA-binding domain"/>
    <property type="match status" value="1"/>
</dbReference>
<dbReference type="PANTHER" id="PTHR24054">
    <property type="entry name" value="CASEIN KINASE II SUBUNIT ALPHA"/>
    <property type="match status" value="1"/>
</dbReference>
<dbReference type="GO" id="GO:0005829">
    <property type="term" value="C:cytosol"/>
    <property type="evidence" value="ECO:0007669"/>
    <property type="project" value="TreeGrafter"/>
</dbReference>
<comment type="catalytic activity">
    <reaction evidence="8 11">
        <text>L-threonyl-[protein] + ATP = O-phospho-L-threonyl-[protein] + ADP + H(+)</text>
        <dbReference type="Rhea" id="RHEA:46608"/>
        <dbReference type="Rhea" id="RHEA-COMP:11060"/>
        <dbReference type="Rhea" id="RHEA-COMP:11605"/>
        <dbReference type="ChEBI" id="CHEBI:15378"/>
        <dbReference type="ChEBI" id="CHEBI:30013"/>
        <dbReference type="ChEBI" id="CHEBI:30616"/>
        <dbReference type="ChEBI" id="CHEBI:61977"/>
        <dbReference type="ChEBI" id="CHEBI:456216"/>
        <dbReference type="EC" id="2.7.11.1"/>
    </reaction>
</comment>
<comment type="subunit">
    <text evidence="11">Heterotetramer.</text>
</comment>
<keyword evidence="2" id="KW-0489">Methyltransferase</keyword>
<evidence type="ECO:0000259" key="12">
    <source>
        <dbReference type="PROSITE" id="PS50011"/>
    </source>
</evidence>
<evidence type="ECO:0000256" key="10">
    <source>
        <dbReference type="PROSITE-ProRule" id="PRU10141"/>
    </source>
</evidence>
<dbReference type="Gene3D" id="3.40.50.150">
    <property type="entry name" value="Vaccinia Virus protein VP39"/>
    <property type="match status" value="1"/>
</dbReference>
<keyword evidence="5 10" id="KW-0547">Nucleotide-binding</keyword>
<dbReference type="InterPro" id="IPR000719">
    <property type="entry name" value="Prot_kinase_dom"/>
</dbReference>
<evidence type="ECO:0000256" key="8">
    <source>
        <dbReference type="ARBA" id="ARBA00047899"/>
    </source>
</evidence>
<dbReference type="Gene3D" id="1.10.510.10">
    <property type="entry name" value="Transferase(Phosphotransferase) domain 1"/>
    <property type="match status" value="1"/>
</dbReference>
<dbReference type="GO" id="GO:0051726">
    <property type="term" value="P:regulation of cell cycle"/>
    <property type="evidence" value="ECO:0007669"/>
    <property type="project" value="TreeGrafter"/>
</dbReference>
<dbReference type="SUPFAM" id="SSF56112">
    <property type="entry name" value="Protein kinase-like (PK-like)"/>
    <property type="match status" value="1"/>
</dbReference>
<dbReference type="Gene3D" id="3.30.200.20">
    <property type="entry name" value="Phosphorylase Kinase, domain 1"/>
    <property type="match status" value="1"/>
</dbReference>
<keyword evidence="11" id="KW-0539">Nucleus</keyword>
<comment type="function">
    <text evidence="11">Catalytic subunit of a constitutively active serine/threonine-protein kinase complex that phosphorylates a large number of substrates containing acidic residues C-terminal to the phosphorylated serine or threonine.</text>
</comment>
<evidence type="ECO:0000256" key="2">
    <source>
        <dbReference type="ARBA" id="ARBA00022603"/>
    </source>
</evidence>
<dbReference type="GO" id="GO:0004674">
    <property type="term" value="F:protein serine/threonine kinase activity"/>
    <property type="evidence" value="ECO:0007669"/>
    <property type="project" value="UniProtKB-UniRule"/>
</dbReference>
<dbReference type="SMART" id="SM00220">
    <property type="entry name" value="S_TKc"/>
    <property type="match status" value="1"/>
</dbReference>
<evidence type="ECO:0000256" key="4">
    <source>
        <dbReference type="ARBA" id="ARBA00022691"/>
    </source>
</evidence>
<keyword evidence="1 11" id="KW-0723">Serine/threonine-protein kinase</keyword>
<dbReference type="InterPro" id="IPR001077">
    <property type="entry name" value="COMT_C"/>
</dbReference>
<accession>A0AAV5GTE5</accession>
<dbReference type="PANTHER" id="PTHR24054:SF0">
    <property type="entry name" value="CASEIN KINASE II SUBUNIT ALPHA"/>
    <property type="match status" value="1"/>
</dbReference>
<dbReference type="AlphaFoldDB" id="A0AAV5GTE5"/>
<dbReference type="GO" id="GO:0005524">
    <property type="term" value="F:ATP binding"/>
    <property type="evidence" value="ECO:0007669"/>
    <property type="project" value="UniProtKB-UniRule"/>
</dbReference>
<evidence type="ECO:0000256" key="3">
    <source>
        <dbReference type="ARBA" id="ARBA00022679"/>
    </source>
</evidence>
<dbReference type="PROSITE" id="PS00107">
    <property type="entry name" value="PROTEIN_KINASE_ATP"/>
    <property type="match status" value="1"/>
</dbReference>
<name>A0AAV5GTE5_9BASI</name>
<dbReference type="GO" id="GO:0106310">
    <property type="term" value="F:protein serine kinase activity"/>
    <property type="evidence" value="ECO:0007669"/>
    <property type="project" value="UniProtKB-UniRule"/>
</dbReference>
<keyword evidence="4" id="KW-0949">S-adenosyl-L-methionine</keyword>
<dbReference type="InterPro" id="IPR017441">
    <property type="entry name" value="Protein_kinase_ATP_BS"/>
</dbReference>
<proteinExistence type="inferred from homology"/>
<evidence type="ECO:0000256" key="5">
    <source>
        <dbReference type="ARBA" id="ARBA00022741"/>
    </source>
</evidence>
<dbReference type="PROSITE" id="PS00108">
    <property type="entry name" value="PROTEIN_KINASE_ST"/>
    <property type="match status" value="1"/>
</dbReference>
<evidence type="ECO:0000313" key="13">
    <source>
        <dbReference type="EMBL" id="GJN92302.1"/>
    </source>
</evidence>
<reference evidence="13 14" key="1">
    <citation type="submission" date="2021-12" db="EMBL/GenBank/DDBJ databases">
        <title>High titer production of polyol ester of fatty acids by Rhodotorula paludigena BS15 towards product separation-free biomass refinery.</title>
        <authorList>
            <person name="Mano J."/>
            <person name="Ono H."/>
            <person name="Tanaka T."/>
            <person name="Naito K."/>
            <person name="Sushida H."/>
            <person name="Ike M."/>
            <person name="Tokuyasu K."/>
            <person name="Kitaoka M."/>
        </authorList>
    </citation>
    <scope>NUCLEOTIDE SEQUENCE [LARGE SCALE GENOMIC DNA]</scope>
    <source>
        <strain evidence="13 14">BS15</strain>
    </source>
</reference>
<feature type="domain" description="Protein kinase" evidence="12">
    <location>
        <begin position="43"/>
        <end position="327"/>
    </location>
</feature>
<dbReference type="GO" id="GO:0032259">
    <property type="term" value="P:methylation"/>
    <property type="evidence" value="ECO:0007669"/>
    <property type="project" value="UniProtKB-KW"/>
</dbReference>
<dbReference type="GO" id="GO:0006974">
    <property type="term" value="P:DNA damage response"/>
    <property type="evidence" value="ECO:0007669"/>
    <property type="project" value="TreeGrafter"/>
</dbReference>
<dbReference type="PROSITE" id="PS50011">
    <property type="entry name" value="PROTEIN_KINASE_DOM"/>
    <property type="match status" value="1"/>
</dbReference>
<comment type="catalytic activity">
    <reaction evidence="9 11">
        <text>L-seryl-[protein] + ATP = O-phospho-L-seryl-[protein] + ADP + H(+)</text>
        <dbReference type="Rhea" id="RHEA:17989"/>
        <dbReference type="Rhea" id="RHEA-COMP:9863"/>
        <dbReference type="Rhea" id="RHEA-COMP:11604"/>
        <dbReference type="ChEBI" id="CHEBI:15378"/>
        <dbReference type="ChEBI" id="CHEBI:29999"/>
        <dbReference type="ChEBI" id="CHEBI:30616"/>
        <dbReference type="ChEBI" id="CHEBI:83421"/>
        <dbReference type="ChEBI" id="CHEBI:456216"/>
        <dbReference type="EC" id="2.7.11.1"/>
    </reaction>
</comment>
<evidence type="ECO:0000256" key="9">
    <source>
        <dbReference type="ARBA" id="ARBA00048679"/>
    </source>
</evidence>
<dbReference type="EMBL" id="BQKY01000011">
    <property type="protein sequence ID" value="GJN92302.1"/>
    <property type="molecule type" value="Genomic_DNA"/>
</dbReference>
<evidence type="ECO:0000256" key="6">
    <source>
        <dbReference type="ARBA" id="ARBA00022777"/>
    </source>
</evidence>
<dbReference type="EC" id="2.7.11.1" evidence="11"/>
<organism evidence="13 14">
    <name type="scientific">Rhodotorula paludigena</name>
    <dbReference type="NCBI Taxonomy" id="86838"/>
    <lineage>
        <taxon>Eukaryota</taxon>
        <taxon>Fungi</taxon>
        <taxon>Dikarya</taxon>
        <taxon>Basidiomycota</taxon>
        <taxon>Pucciniomycotina</taxon>
        <taxon>Microbotryomycetes</taxon>
        <taxon>Sporidiobolales</taxon>
        <taxon>Sporidiobolaceae</taxon>
        <taxon>Rhodotorula</taxon>
    </lineage>
</organism>
<keyword evidence="14" id="KW-1185">Reference proteome</keyword>
<dbReference type="FunFam" id="3.30.200.20:FF:000088">
    <property type="entry name" value="Casein kinase II subunit alpha"/>
    <property type="match status" value="1"/>
</dbReference>
<comment type="caution">
    <text evidence="13">The sequence shown here is derived from an EMBL/GenBank/DDBJ whole genome shotgun (WGS) entry which is preliminary data.</text>
</comment>
<dbReference type="InterPro" id="IPR008271">
    <property type="entry name" value="Ser/Thr_kinase_AS"/>
</dbReference>
<comment type="similarity">
    <text evidence="11">Belongs to the protein kinase superfamily. Ser/Thr protein kinase family. CK2 subfamily.</text>
</comment>
<sequence>MEGAVDPNPPSVARVYADVCAKLGATWYEYDNLMLHWGTQDQYEVTRKLGRGKYSEVFEAIDIVNDRLVVVKASRDRVDCVKRELKVLMNLRGGTNIIELLDIVRDPQSRTPAIVFEHVDNLDSKLLYPKFTDGDVRYYVYELLKALEYCHSKGIIHRDVKPLNILIDHEQRKLRLIDWGLAEFYHPGVELNVRVASRYYKAPELLVEYTHYDYSLDIWSVGCTFGSMIFRRDPLFHGASNEDQLVKIAKVLGTDDLWAYLDRYQLDLDPDIEAMVGTHSRKPWSKFITSENQRYISNEAIDLLDKMLVYEHTARLTCAEAMQHPYFANVGAADEMRKREEERARSGRAEAPSAIFFSPSAGGDVEPDGIEAQFNQAIDAVVSDVDERLPLLNDTSEPDGPPTKAKMLAVACAQKIIAQLKGSMLAIDWSFSHHVPSRLHVAIEAHVCEVLREAAVKSGNPDEGVAASDIAKVTGIDAGKLAHHIFREVRPDVFALTRCAVPLDTGKSVKELTETKDFYSGTNGIAALVAHSADDALKGSAHLVDALFSPEKGDSYNPADAPFAVAKDIKIPIWEFFAKEENSLLLSRFASAMRGVQVLTGASGIDMVHGFPFMGLPQDAVVVDVGGGVGSASLAIVKIAPQVKVIVQDRPEVIDQAKAVWTEAALEQFESGRASLQPHDFFTPQPVQDAAVYLLRLILHDWADPLAHTILSHLRSAAGPDSRLVVIEQAYDYLSPDGFVPTTFPYLADGQMMSCLNALERTEAQYASLGEKAGWKLVQAWKTGKGGVEEGMFRHYEFAPVAA</sequence>
<dbReference type="CDD" id="cd14132">
    <property type="entry name" value="STKc_CK2_alpha"/>
    <property type="match status" value="1"/>
</dbReference>
<keyword evidence="6 11" id="KW-0418">Kinase</keyword>
<dbReference type="GO" id="GO:0008171">
    <property type="term" value="F:O-methyltransferase activity"/>
    <property type="evidence" value="ECO:0007669"/>
    <property type="project" value="InterPro"/>
</dbReference>
<dbReference type="InterPro" id="IPR029063">
    <property type="entry name" value="SAM-dependent_MTases_sf"/>
</dbReference>
<keyword evidence="3 11" id="KW-0808">Transferase</keyword>
<dbReference type="SUPFAM" id="SSF53335">
    <property type="entry name" value="S-adenosyl-L-methionine-dependent methyltransferases"/>
    <property type="match status" value="1"/>
</dbReference>
<comment type="subcellular location">
    <subcellularLocation>
        <location evidence="11">Nucleus</location>
    </subcellularLocation>
</comment>
<dbReference type="GO" id="GO:0006359">
    <property type="term" value="P:regulation of transcription by RNA polymerase III"/>
    <property type="evidence" value="ECO:0007669"/>
    <property type="project" value="TreeGrafter"/>
</dbReference>
<gene>
    <name evidence="13" type="ORF">Rhopal_005332-T1</name>
</gene>
<evidence type="ECO:0000256" key="11">
    <source>
        <dbReference type="RuleBase" id="RU369118"/>
    </source>
</evidence>
<dbReference type="PROSITE" id="PS51683">
    <property type="entry name" value="SAM_OMT_II"/>
    <property type="match status" value="1"/>
</dbReference>
<dbReference type="InterPro" id="IPR036388">
    <property type="entry name" value="WH-like_DNA-bd_sf"/>
</dbReference>
<feature type="binding site" evidence="10">
    <location>
        <position position="72"/>
    </location>
    <ligand>
        <name>ATP</name>
        <dbReference type="ChEBI" id="CHEBI:30616"/>
    </ligand>
</feature>
<keyword evidence="7 10" id="KW-0067">ATP-binding</keyword>
<dbReference type="GO" id="GO:0005634">
    <property type="term" value="C:nucleus"/>
    <property type="evidence" value="ECO:0007669"/>
    <property type="project" value="UniProtKB-SubCell"/>
</dbReference>
<evidence type="ECO:0000313" key="14">
    <source>
        <dbReference type="Proteomes" id="UP001342314"/>
    </source>
</evidence>
<dbReference type="FunFam" id="1.10.510.10:FF:000059">
    <property type="entry name" value="Casein kinase II subunit alpha"/>
    <property type="match status" value="1"/>
</dbReference>
<dbReference type="GO" id="GO:0006356">
    <property type="term" value="P:regulation of transcription by RNA polymerase I"/>
    <property type="evidence" value="ECO:0007669"/>
    <property type="project" value="TreeGrafter"/>
</dbReference>
<dbReference type="Pfam" id="PF00069">
    <property type="entry name" value="Pkinase"/>
    <property type="match status" value="1"/>
</dbReference>
<dbReference type="Proteomes" id="UP001342314">
    <property type="component" value="Unassembled WGS sequence"/>
</dbReference>
<dbReference type="InterPro" id="IPR011009">
    <property type="entry name" value="Kinase-like_dom_sf"/>
</dbReference>
<dbReference type="GO" id="GO:0005956">
    <property type="term" value="C:protein kinase CK2 complex"/>
    <property type="evidence" value="ECO:0007669"/>
    <property type="project" value="TreeGrafter"/>
</dbReference>
<dbReference type="InterPro" id="IPR016461">
    <property type="entry name" value="COMT-like"/>
</dbReference>
<evidence type="ECO:0000256" key="1">
    <source>
        <dbReference type="ARBA" id="ARBA00022527"/>
    </source>
</evidence>
<dbReference type="Pfam" id="PF00891">
    <property type="entry name" value="Methyltransf_2"/>
    <property type="match status" value="1"/>
</dbReference>
<protein>
    <recommendedName>
        <fullName evidence="11">Casein kinase II subunit alpha</fullName>
        <shortName evidence="11">CK II alpha</shortName>
        <ecNumber evidence="11">2.7.11.1</ecNumber>
    </recommendedName>
</protein>
<dbReference type="InterPro" id="IPR045216">
    <property type="entry name" value="CK2_alpha"/>
</dbReference>